<evidence type="ECO:0000313" key="2">
    <source>
        <dbReference type="EMBL" id="KAK3767225.1"/>
    </source>
</evidence>
<feature type="compositionally biased region" description="Basic residues" evidence="1">
    <location>
        <begin position="54"/>
        <end position="66"/>
    </location>
</feature>
<organism evidence="2 3">
    <name type="scientific">Elysia crispata</name>
    <name type="common">lettuce slug</name>
    <dbReference type="NCBI Taxonomy" id="231223"/>
    <lineage>
        <taxon>Eukaryota</taxon>
        <taxon>Metazoa</taxon>
        <taxon>Spiralia</taxon>
        <taxon>Lophotrochozoa</taxon>
        <taxon>Mollusca</taxon>
        <taxon>Gastropoda</taxon>
        <taxon>Heterobranchia</taxon>
        <taxon>Euthyneura</taxon>
        <taxon>Panpulmonata</taxon>
        <taxon>Sacoglossa</taxon>
        <taxon>Placobranchoidea</taxon>
        <taxon>Plakobranchidae</taxon>
        <taxon>Elysia</taxon>
    </lineage>
</organism>
<accession>A0AAE0ZDE5</accession>
<reference evidence="2" key="1">
    <citation type="journal article" date="2023" name="G3 (Bethesda)">
        <title>A reference genome for the long-term kleptoplast-retaining sea slug Elysia crispata morphotype clarki.</title>
        <authorList>
            <person name="Eastman K.E."/>
            <person name="Pendleton A.L."/>
            <person name="Shaikh M.A."/>
            <person name="Suttiyut T."/>
            <person name="Ogas R."/>
            <person name="Tomko P."/>
            <person name="Gavelis G."/>
            <person name="Widhalm J.R."/>
            <person name="Wisecaver J.H."/>
        </authorList>
    </citation>
    <scope>NUCLEOTIDE SEQUENCE</scope>
    <source>
        <strain evidence="2">ECLA1</strain>
    </source>
</reference>
<name>A0AAE0ZDE5_9GAST</name>
<feature type="region of interest" description="Disordered" evidence="1">
    <location>
        <begin position="43"/>
        <end position="66"/>
    </location>
</feature>
<dbReference type="EMBL" id="JAWDGP010004170">
    <property type="protein sequence ID" value="KAK3767225.1"/>
    <property type="molecule type" value="Genomic_DNA"/>
</dbReference>
<sequence>MLRCGIQTMRGQMAVGGRRPDSGRRTMNKEVRRTIEDVLIVSAAPPSREDPRRGAKHGLRERKHPR</sequence>
<feature type="compositionally biased region" description="Basic and acidic residues" evidence="1">
    <location>
        <begin position="18"/>
        <end position="29"/>
    </location>
</feature>
<gene>
    <name evidence="2" type="ORF">RRG08_018095</name>
</gene>
<protein>
    <submittedName>
        <fullName evidence="2">Uncharacterized protein</fullName>
    </submittedName>
</protein>
<evidence type="ECO:0000256" key="1">
    <source>
        <dbReference type="SAM" id="MobiDB-lite"/>
    </source>
</evidence>
<proteinExistence type="predicted"/>
<evidence type="ECO:0000313" key="3">
    <source>
        <dbReference type="Proteomes" id="UP001283361"/>
    </source>
</evidence>
<dbReference type="Proteomes" id="UP001283361">
    <property type="component" value="Unassembled WGS sequence"/>
</dbReference>
<feature type="region of interest" description="Disordered" evidence="1">
    <location>
        <begin position="1"/>
        <end position="29"/>
    </location>
</feature>
<comment type="caution">
    <text evidence="2">The sequence shown here is derived from an EMBL/GenBank/DDBJ whole genome shotgun (WGS) entry which is preliminary data.</text>
</comment>
<dbReference type="AlphaFoldDB" id="A0AAE0ZDE5"/>
<keyword evidence="3" id="KW-1185">Reference proteome</keyword>